<dbReference type="Proteomes" id="UP000095085">
    <property type="component" value="Unassembled WGS sequence"/>
</dbReference>
<dbReference type="RefSeq" id="XP_020078287.1">
    <property type="nucleotide sequence ID" value="XM_020218432.1"/>
</dbReference>
<dbReference type="InterPro" id="IPR027417">
    <property type="entry name" value="P-loop_NTPase"/>
</dbReference>
<evidence type="ECO:0000256" key="1">
    <source>
        <dbReference type="ARBA" id="ARBA00022741"/>
    </source>
</evidence>
<dbReference type="Gene3D" id="3.40.50.300">
    <property type="entry name" value="P-loop containing nucleotide triphosphate hydrolases"/>
    <property type="match status" value="1"/>
</dbReference>
<dbReference type="GO" id="GO:0005524">
    <property type="term" value="F:ATP binding"/>
    <property type="evidence" value="ECO:0007669"/>
    <property type="project" value="UniProtKB-KW"/>
</dbReference>
<proteinExistence type="predicted"/>
<dbReference type="OrthoDB" id="267323at2759"/>
<dbReference type="GO" id="GO:0003873">
    <property type="term" value="F:6-phosphofructo-2-kinase activity"/>
    <property type="evidence" value="ECO:0007669"/>
    <property type="project" value="InterPro"/>
</dbReference>
<dbReference type="AlphaFoldDB" id="A0A1E4RPL4"/>
<name>A0A1E4RPL4_9ASCO</name>
<feature type="domain" description="6-phosphofructo-2-kinase" evidence="3">
    <location>
        <begin position="56"/>
        <end position="243"/>
    </location>
</feature>
<organism evidence="4 5">
    <name type="scientific">Hyphopichia burtonii NRRL Y-1933</name>
    <dbReference type="NCBI Taxonomy" id="984485"/>
    <lineage>
        <taxon>Eukaryota</taxon>
        <taxon>Fungi</taxon>
        <taxon>Dikarya</taxon>
        <taxon>Ascomycota</taxon>
        <taxon>Saccharomycotina</taxon>
        <taxon>Pichiomycetes</taxon>
        <taxon>Debaryomycetaceae</taxon>
        <taxon>Hyphopichia</taxon>
    </lineage>
</organism>
<dbReference type="GO" id="GO:0006003">
    <property type="term" value="P:fructose 2,6-bisphosphate metabolic process"/>
    <property type="evidence" value="ECO:0007669"/>
    <property type="project" value="InterPro"/>
</dbReference>
<dbReference type="GO" id="GO:0005829">
    <property type="term" value="C:cytosol"/>
    <property type="evidence" value="ECO:0007669"/>
    <property type="project" value="TreeGrafter"/>
</dbReference>
<sequence>MKTVNSSTSISSLFDRPNITVNTNTSNTTTLTTPIISAVSLNQHFQPDDLYRVNELINHKLNNKTIVLLVGLPACGKSTISKQLANYLQSNNYNSKIYNAGNIRRNQKHNNFTNSDFFNPNNEEAKNERENFATITMNNLLNDLQENKINVGFLDATNTTIERRSRMINLIKESGISANIIVFDIQCNDDRLINFNISGKAFNPDYVGKDYSSSINDFKQRTKHYFKVYEPISSSELSKYSLICCYFKLVNGGKSHQIVYPNTKGLEINHFSNDITTLIGSFVSNYSLLHGDRYFEAVNAFYEK</sequence>
<dbReference type="PANTHER" id="PTHR10606">
    <property type="entry name" value="6-PHOSPHOFRUCTO-2-KINASE/FRUCTOSE-2,6-BISPHOSPHATASE"/>
    <property type="match status" value="1"/>
</dbReference>
<dbReference type="Pfam" id="PF01591">
    <property type="entry name" value="6PF2K"/>
    <property type="match status" value="1"/>
</dbReference>
<dbReference type="PRINTS" id="PR00991">
    <property type="entry name" value="6PFRUCTKNASE"/>
</dbReference>
<dbReference type="EMBL" id="KV454539">
    <property type="protein sequence ID" value="ODV69220.1"/>
    <property type="molecule type" value="Genomic_DNA"/>
</dbReference>
<evidence type="ECO:0000259" key="3">
    <source>
        <dbReference type="Pfam" id="PF01591"/>
    </source>
</evidence>
<dbReference type="SUPFAM" id="SSF52540">
    <property type="entry name" value="P-loop containing nucleoside triphosphate hydrolases"/>
    <property type="match status" value="1"/>
</dbReference>
<keyword evidence="5" id="KW-1185">Reference proteome</keyword>
<dbReference type="InterPro" id="IPR003094">
    <property type="entry name" value="6Pfruct_kin"/>
</dbReference>
<dbReference type="PANTHER" id="PTHR10606:SF32">
    <property type="entry name" value="6-PHOSPHOFRUCTO-2-KINASE 1"/>
    <property type="match status" value="1"/>
</dbReference>
<protein>
    <submittedName>
        <fullName evidence="4">6PF2K-domain-containing protein</fullName>
    </submittedName>
</protein>
<dbReference type="GeneID" id="30992982"/>
<dbReference type="STRING" id="984485.A0A1E4RPL4"/>
<evidence type="ECO:0000256" key="2">
    <source>
        <dbReference type="ARBA" id="ARBA00022840"/>
    </source>
</evidence>
<gene>
    <name evidence="4" type="ORF">HYPBUDRAFT_105692</name>
</gene>
<keyword evidence="1" id="KW-0547">Nucleotide-binding</keyword>
<keyword evidence="2" id="KW-0067">ATP-binding</keyword>
<dbReference type="GO" id="GO:0006000">
    <property type="term" value="P:fructose metabolic process"/>
    <property type="evidence" value="ECO:0007669"/>
    <property type="project" value="InterPro"/>
</dbReference>
<dbReference type="InterPro" id="IPR013079">
    <property type="entry name" value="6Phosfructo_kin"/>
</dbReference>
<reference evidence="5" key="1">
    <citation type="submission" date="2016-05" db="EMBL/GenBank/DDBJ databases">
        <title>Comparative genomics of biotechnologically important yeasts.</title>
        <authorList>
            <consortium name="DOE Joint Genome Institute"/>
            <person name="Riley R."/>
            <person name="Haridas S."/>
            <person name="Wolfe K.H."/>
            <person name="Lopes M.R."/>
            <person name="Hittinger C.T."/>
            <person name="Goker M."/>
            <person name="Salamov A."/>
            <person name="Wisecaver J."/>
            <person name="Long T.M."/>
            <person name="Aerts A.L."/>
            <person name="Barry K."/>
            <person name="Choi C."/>
            <person name="Clum A."/>
            <person name="Coughlan A.Y."/>
            <person name="Deshpande S."/>
            <person name="Douglass A.P."/>
            <person name="Hanson S.J."/>
            <person name="Klenk H.-P."/>
            <person name="Labutti K."/>
            <person name="Lapidus A."/>
            <person name="Lindquist E."/>
            <person name="Lipzen A."/>
            <person name="Meier-Kolthoff J.P."/>
            <person name="Ohm R.A."/>
            <person name="Otillar R.P."/>
            <person name="Pangilinan J."/>
            <person name="Peng Y."/>
            <person name="Rokas A."/>
            <person name="Rosa C.A."/>
            <person name="Scheuner C."/>
            <person name="Sibirny A.A."/>
            <person name="Slot J.C."/>
            <person name="Stielow J.B."/>
            <person name="Sun H."/>
            <person name="Kurtzman C.P."/>
            <person name="Blackwell M."/>
            <person name="Grigoriev I.V."/>
            <person name="Jeffries T.W."/>
        </authorList>
    </citation>
    <scope>NUCLEOTIDE SEQUENCE [LARGE SCALE GENOMIC DNA]</scope>
    <source>
        <strain evidence="5">NRRL Y-1933</strain>
    </source>
</reference>
<accession>A0A1E4RPL4</accession>
<evidence type="ECO:0000313" key="5">
    <source>
        <dbReference type="Proteomes" id="UP000095085"/>
    </source>
</evidence>
<evidence type="ECO:0000313" key="4">
    <source>
        <dbReference type="EMBL" id="ODV69220.1"/>
    </source>
</evidence>